<proteinExistence type="predicted"/>
<dbReference type="Proteomes" id="UP000257131">
    <property type="component" value="Unassembled WGS sequence"/>
</dbReference>
<accession>A0A3D9BXZ8</accession>
<sequence>MRIILHAGTVTTDEGRLIATLRRDAEAHAARGVALPPPDRYRTLLRDTLVSMRRAAPAPDARAVLLDAMLDRPETEVARLVLSNDRFFAAPQQAFAGGALFPQAEERLANLRRLFPEDPIELRLAIRDPATFLPAVMAVRKSETLEEIMEGLAPQDLRWSGLIARLRDSVPEVPITVWCDEDSPVLWGALLRDLAGAEAESEVSGAFDLLEEIMSEEGVARMRAYLSAHPDLTEALRRRAMLAFLDKYARPDMVEQELDVPGWTEETVADLTAAYDADVARIGRMEGVTLLSV</sequence>
<evidence type="ECO:0000313" key="2">
    <source>
        <dbReference type="Proteomes" id="UP000257131"/>
    </source>
</evidence>
<dbReference type="RefSeq" id="WP_115978271.1">
    <property type="nucleotide sequence ID" value="NZ_QOHR01000002.1"/>
</dbReference>
<dbReference type="EMBL" id="QOHR01000002">
    <property type="protein sequence ID" value="REC58440.1"/>
    <property type="molecule type" value="Genomic_DNA"/>
</dbReference>
<dbReference type="AlphaFoldDB" id="A0A3D9BXZ8"/>
<comment type="caution">
    <text evidence="1">The sequence shown here is derived from an EMBL/GenBank/DDBJ whole genome shotgun (WGS) entry which is preliminary data.</text>
</comment>
<name>A0A3D9BXZ8_9RHOB</name>
<keyword evidence="2" id="KW-1185">Reference proteome</keyword>
<evidence type="ECO:0000313" key="1">
    <source>
        <dbReference type="EMBL" id="REC58440.1"/>
    </source>
</evidence>
<dbReference type="OrthoDB" id="7816979at2"/>
<protein>
    <submittedName>
        <fullName evidence="1">Uncharacterized protein</fullName>
    </submittedName>
</protein>
<organism evidence="1 2">
    <name type="scientific">Rhodosalinus sediminis</name>
    <dbReference type="NCBI Taxonomy" id="1940533"/>
    <lineage>
        <taxon>Bacteria</taxon>
        <taxon>Pseudomonadati</taxon>
        <taxon>Pseudomonadota</taxon>
        <taxon>Alphaproteobacteria</taxon>
        <taxon>Rhodobacterales</taxon>
        <taxon>Paracoccaceae</taxon>
        <taxon>Rhodosalinus</taxon>
    </lineage>
</organism>
<gene>
    <name evidence="1" type="ORF">DRV84_02430</name>
</gene>
<reference evidence="1 2" key="1">
    <citation type="journal article" date="2017" name="Int. J. Syst. Evol. Microbiol.">
        <title>Rhodosalinus sediminis gen. nov., sp. nov., isolated from marine saltern.</title>
        <authorList>
            <person name="Guo L.Y."/>
            <person name="Ling S.K."/>
            <person name="Li C.M."/>
            <person name="Chen G.J."/>
            <person name="Du Z.J."/>
        </authorList>
    </citation>
    <scope>NUCLEOTIDE SEQUENCE [LARGE SCALE GENOMIC DNA]</scope>
    <source>
        <strain evidence="1 2">WDN1C137</strain>
    </source>
</reference>